<sequence>MAPSVAGTYRRHSGGAVPGRSKAYCVKAPPPENVPPLSISDDTLDPPKPQPPASRRRVTVKFTSSSPRAASTPRGPVEAASSRKPSCASLGAVGVATGPLDTGLLQSPEILTPSWRKRKRLSELSADSPRSSPAALSSLSACGGTDVATQPGRQTRRQSSWERKNPAAQSPSLLLEPSLGLNGQGGLRMDTCSLAAGADDVDVWFDEEELAFLERHDAGAREERQRLMPSSLSLPTPSSSPSLKPGTCTSSLDTSANASMKKRSRTFSGYKTAGPPPEALALPLPLEAAREVQNIRRKHALNQEARAAHAKEFDEKDTARRWEDALRDTFTHVGNALGTVRANVVDLESKDAPLASLLAQALEELEKSVQRVKKSTNRSMQSLIKQNLEQQSPSDDLLQVRHGIPRLEGERFSIPAGYSDGTNDDRGVRPRVGIGVSRAMRI</sequence>
<accession>A0A5J4Z6D0</accession>
<feature type="region of interest" description="Disordered" evidence="1">
    <location>
        <begin position="221"/>
        <end position="274"/>
    </location>
</feature>
<feature type="compositionally biased region" description="Low complexity" evidence="1">
    <location>
        <begin position="124"/>
        <end position="141"/>
    </location>
</feature>
<name>A0A5J4Z6D0_PORPP</name>
<proteinExistence type="predicted"/>
<feature type="region of interest" description="Disordered" evidence="1">
    <location>
        <begin position="1"/>
        <end position="177"/>
    </location>
</feature>
<comment type="caution">
    <text evidence="2">The sequence shown here is derived from an EMBL/GenBank/DDBJ whole genome shotgun (WGS) entry which is preliminary data.</text>
</comment>
<gene>
    <name evidence="2" type="ORF">FVE85_6129</name>
</gene>
<evidence type="ECO:0000256" key="1">
    <source>
        <dbReference type="SAM" id="MobiDB-lite"/>
    </source>
</evidence>
<dbReference type="EMBL" id="VRMN01000001">
    <property type="protein sequence ID" value="KAA8498544.1"/>
    <property type="molecule type" value="Genomic_DNA"/>
</dbReference>
<dbReference type="AlphaFoldDB" id="A0A5J4Z6D0"/>
<organism evidence="2 3">
    <name type="scientific">Porphyridium purpureum</name>
    <name type="common">Red alga</name>
    <name type="synonym">Porphyridium cruentum</name>
    <dbReference type="NCBI Taxonomy" id="35688"/>
    <lineage>
        <taxon>Eukaryota</taxon>
        <taxon>Rhodophyta</taxon>
        <taxon>Bangiophyceae</taxon>
        <taxon>Porphyridiales</taxon>
        <taxon>Porphyridiaceae</taxon>
        <taxon>Porphyridium</taxon>
    </lineage>
</organism>
<evidence type="ECO:0000313" key="2">
    <source>
        <dbReference type="EMBL" id="KAA8498544.1"/>
    </source>
</evidence>
<reference evidence="3" key="1">
    <citation type="journal article" date="2019" name="Nat. Commun.">
        <title>Expansion of phycobilisome linker gene families in mesophilic red algae.</title>
        <authorList>
            <person name="Lee J."/>
            <person name="Kim D."/>
            <person name="Bhattacharya D."/>
            <person name="Yoon H.S."/>
        </authorList>
    </citation>
    <scope>NUCLEOTIDE SEQUENCE [LARGE SCALE GENOMIC DNA]</scope>
    <source>
        <strain evidence="3">CCMP 1328</strain>
    </source>
</reference>
<evidence type="ECO:0000313" key="3">
    <source>
        <dbReference type="Proteomes" id="UP000324585"/>
    </source>
</evidence>
<dbReference type="Proteomes" id="UP000324585">
    <property type="component" value="Unassembled WGS sequence"/>
</dbReference>
<protein>
    <submittedName>
        <fullName evidence="2">Uncharacterized protein</fullName>
    </submittedName>
</protein>
<keyword evidence="3" id="KW-1185">Reference proteome</keyword>
<feature type="compositionally biased region" description="Polar residues" evidence="1">
    <location>
        <begin position="247"/>
        <end position="258"/>
    </location>
</feature>
<feature type="compositionally biased region" description="Low complexity" evidence="1">
    <location>
        <begin position="227"/>
        <end position="243"/>
    </location>
</feature>